<protein>
    <submittedName>
        <fullName evidence="2">Uncharacterized protein</fullName>
    </submittedName>
</protein>
<accession>X1K438</accession>
<feature type="region of interest" description="Disordered" evidence="1">
    <location>
        <begin position="36"/>
        <end position="58"/>
    </location>
</feature>
<evidence type="ECO:0000256" key="1">
    <source>
        <dbReference type="SAM" id="MobiDB-lite"/>
    </source>
</evidence>
<gene>
    <name evidence="2" type="ORF">S03H2_56554</name>
</gene>
<name>X1K438_9ZZZZ</name>
<comment type="caution">
    <text evidence="2">The sequence shown here is derived from an EMBL/GenBank/DDBJ whole genome shotgun (WGS) entry which is preliminary data.</text>
</comment>
<organism evidence="2">
    <name type="scientific">marine sediment metagenome</name>
    <dbReference type="NCBI Taxonomy" id="412755"/>
    <lineage>
        <taxon>unclassified sequences</taxon>
        <taxon>metagenomes</taxon>
        <taxon>ecological metagenomes</taxon>
    </lineage>
</organism>
<sequence length="58" mass="6337">MVGYPLGWKELAHAAGVSTSTIYKHKEQLGALRIGEGPRPRLRFPSNSNLAGVIHPQE</sequence>
<evidence type="ECO:0000313" key="2">
    <source>
        <dbReference type="EMBL" id="GAH88420.1"/>
    </source>
</evidence>
<proteinExistence type="predicted"/>
<reference evidence="2" key="1">
    <citation type="journal article" date="2014" name="Front. Microbiol.">
        <title>High frequency of phylogenetically diverse reductive dehalogenase-homologous genes in deep subseafloor sedimentary metagenomes.</title>
        <authorList>
            <person name="Kawai M."/>
            <person name="Futagami T."/>
            <person name="Toyoda A."/>
            <person name="Takaki Y."/>
            <person name="Nishi S."/>
            <person name="Hori S."/>
            <person name="Arai W."/>
            <person name="Tsubouchi T."/>
            <person name="Morono Y."/>
            <person name="Uchiyama I."/>
            <person name="Ito T."/>
            <person name="Fujiyama A."/>
            <person name="Inagaki F."/>
            <person name="Takami H."/>
        </authorList>
    </citation>
    <scope>NUCLEOTIDE SEQUENCE</scope>
    <source>
        <strain evidence="2">Expedition CK06-06</strain>
    </source>
</reference>
<dbReference type="EMBL" id="BARU01036185">
    <property type="protein sequence ID" value="GAH88420.1"/>
    <property type="molecule type" value="Genomic_DNA"/>
</dbReference>
<dbReference type="AlphaFoldDB" id="X1K438"/>